<gene>
    <name evidence="1" type="ORF">FUA48_09885</name>
</gene>
<dbReference type="OrthoDB" id="9795306at2"/>
<reference evidence="1 2" key="1">
    <citation type="submission" date="2019-08" db="EMBL/GenBank/DDBJ databases">
        <title>Flavobacterium alkalisoli sp. nov., isolated from rhizosphere soil of Suaeda salsa.</title>
        <authorList>
            <person name="Sun J.-Q."/>
            <person name="Xu L."/>
        </authorList>
    </citation>
    <scope>NUCLEOTIDE SEQUENCE [LARGE SCALE GENOMIC DNA]</scope>
    <source>
        <strain evidence="1 2">XS-5</strain>
    </source>
</reference>
<evidence type="ECO:0000313" key="1">
    <source>
        <dbReference type="EMBL" id="QEE49880.1"/>
    </source>
</evidence>
<name>A0A5B9FS82_9FLAO</name>
<dbReference type="AlphaFoldDB" id="A0A5B9FS82"/>
<keyword evidence="2" id="KW-1185">Reference proteome</keyword>
<sequence>MLFEHDNIVKSGIFITFSGNCKEALMLYQTCFGGVLHLETFDQELHGYSEKPVIRGSLVSDSIIIHGSDLVHEEGRKIGNYLSVFLPCKDPVHRDTLIAKLKSVAANPGTSDDVDQQLIEVIDAFDVRWVLSVK</sequence>
<dbReference type="EMBL" id="CP042831">
    <property type="protein sequence ID" value="QEE49880.1"/>
    <property type="molecule type" value="Genomic_DNA"/>
</dbReference>
<proteinExistence type="predicted"/>
<protein>
    <submittedName>
        <fullName evidence="1">Glyoxalase</fullName>
    </submittedName>
</protein>
<dbReference type="SUPFAM" id="SSF54593">
    <property type="entry name" value="Glyoxalase/Bleomycin resistance protein/Dihydroxybiphenyl dioxygenase"/>
    <property type="match status" value="1"/>
</dbReference>
<evidence type="ECO:0000313" key="2">
    <source>
        <dbReference type="Proteomes" id="UP000321222"/>
    </source>
</evidence>
<dbReference type="Proteomes" id="UP000321222">
    <property type="component" value="Chromosome"/>
</dbReference>
<dbReference type="InterPro" id="IPR029068">
    <property type="entry name" value="Glyas_Bleomycin-R_OHBP_Dase"/>
</dbReference>
<organism evidence="1 2">
    <name type="scientific">Flavobacterium alkalisoli</name>
    <dbReference type="NCBI Taxonomy" id="2602769"/>
    <lineage>
        <taxon>Bacteria</taxon>
        <taxon>Pseudomonadati</taxon>
        <taxon>Bacteroidota</taxon>
        <taxon>Flavobacteriia</taxon>
        <taxon>Flavobacteriales</taxon>
        <taxon>Flavobacteriaceae</taxon>
        <taxon>Flavobacterium</taxon>
    </lineage>
</organism>
<dbReference type="RefSeq" id="WP_147583381.1">
    <property type="nucleotide sequence ID" value="NZ_CP042831.1"/>
</dbReference>
<dbReference type="KEGG" id="fak:FUA48_09885"/>
<accession>A0A5B9FS82</accession>
<dbReference type="Gene3D" id="3.10.180.10">
    <property type="entry name" value="2,3-Dihydroxybiphenyl 1,2-Dioxygenase, domain 1"/>
    <property type="match status" value="1"/>
</dbReference>